<organism evidence="3 4">
    <name type="scientific">Corynebacterium provencense</name>
    <dbReference type="NCBI Taxonomy" id="1737425"/>
    <lineage>
        <taxon>Bacteria</taxon>
        <taxon>Bacillati</taxon>
        <taxon>Actinomycetota</taxon>
        <taxon>Actinomycetes</taxon>
        <taxon>Mycobacteriales</taxon>
        <taxon>Corynebacteriaceae</taxon>
        <taxon>Corynebacterium</taxon>
    </lineage>
</organism>
<gene>
    <name evidence="3" type="ORF">Csp1_25070</name>
</gene>
<evidence type="ECO:0000313" key="3">
    <source>
        <dbReference type="EMBL" id="AWT27255.1"/>
    </source>
</evidence>
<dbReference type="OrthoDB" id="4428017at2"/>
<feature type="region of interest" description="Disordered" evidence="1">
    <location>
        <begin position="26"/>
        <end position="63"/>
    </location>
</feature>
<dbReference type="Proteomes" id="UP000247696">
    <property type="component" value="Chromosome"/>
</dbReference>
<evidence type="ECO:0000256" key="1">
    <source>
        <dbReference type="SAM" id="MobiDB-lite"/>
    </source>
</evidence>
<protein>
    <recommendedName>
        <fullName evidence="5">DUF732 domain-containing protein</fullName>
    </recommendedName>
</protein>
<accession>A0A2Z3YP68</accession>
<dbReference type="AlphaFoldDB" id="A0A2Z3YP68"/>
<reference evidence="4" key="1">
    <citation type="submission" date="2017-11" db="EMBL/GenBank/DDBJ databases">
        <title>Otitis media/interna in a cat caused by the recently described species Corynebacterium provencense.</title>
        <authorList>
            <person name="Kittl S."/>
            <person name="Brodard I."/>
            <person name="Rychener L."/>
            <person name="Jores J."/>
            <person name="Roosje P."/>
            <person name="Gobeli Brawand S."/>
        </authorList>
    </citation>
    <scope>NUCLEOTIDE SEQUENCE [LARGE SCALE GENOMIC DNA]</scope>
    <source>
        <strain evidence="4">17KM38</strain>
    </source>
</reference>
<dbReference type="STRING" id="1737425.GCA_900049755_01388"/>
<name>A0A2Z3YP68_9CORY</name>
<dbReference type="PROSITE" id="PS51257">
    <property type="entry name" value="PROKAR_LIPOPROTEIN"/>
    <property type="match status" value="1"/>
</dbReference>
<feature type="signal peptide" evidence="2">
    <location>
        <begin position="1"/>
        <end position="25"/>
    </location>
</feature>
<dbReference type="EMBL" id="CP024988">
    <property type="protein sequence ID" value="AWT27255.1"/>
    <property type="molecule type" value="Genomic_DNA"/>
</dbReference>
<proteinExistence type="predicted"/>
<feature type="chain" id="PRO_5038447540" description="DUF732 domain-containing protein" evidence="2">
    <location>
        <begin position="26"/>
        <end position="170"/>
    </location>
</feature>
<sequence>MHTMRTAKTTAVTVAVAATTVLVSASCSDGTERDPGRQQTATEAATGSSGPGSPGPASSGPGADVEAFLAVARAAGWNCIPGADPYTGHPGATCSPGAGKELTGAVFAVFDRSDVPDGAAAVTLAQDAAGDAAVQGQFLPLDSDTVSGYCVNTLGTCADSRFDTLGLTLG</sequence>
<evidence type="ECO:0000313" key="4">
    <source>
        <dbReference type="Proteomes" id="UP000247696"/>
    </source>
</evidence>
<evidence type="ECO:0000256" key="2">
    <source>
        <dbReference type="SAM" id="SignalP"/>
    </source>
</evidence>
<keyword evidence="4" id="KW-1185">Reference proteome</keyword>
<keyword evidence="2" id="KW-0732">Signal</keyword>
<evidence type="ECO:0008006" key="5">
    <source>
        <dbReference type="Google" id="ProtNLM"/>
    </source>
</evidence>
<dbReference type="KEGG" id="cpre:Csp1_25070"/>